<accession>A0A6J5Z9H4</accession>
<dbReference type="InterPro" id="IPR017871">
    <property type="entry name" value="ABC_transporter-like_CS"/>
</dbReference>
<dbReference type="EMBL" id="CAFABH010000010">
    <property type="protein sequence ID" value="CAB4827327.1"/>
    <property type="molecule type" value="Genomic_DNA"/>
</dbReference>
<dbReference type="PANTHER" id="PTHR43776">
    <property type="entry name" value="TRANSPORT ATP-BINDING PROTEIN"/>
    <property type="match status" value="1"/>
</dbReference>
<comment type="similarity">
    <text evidence="1">Belongs to the ABC transporter superfamily.</text>
</comment>
<evidence type="ECO:0000259" key="5">
    <source>
        <dbReference type="PROSITE" id="PS50893"/>
    </source>
</evidence>
<protein>
    <submittedName>
        <fullName evidence="6">Unannotated protein</fullName>
    </submittedName>
</protein>
<dbReference type="InterPro" id="IPR003593">
    <property type="entry name" value="AAA+_ATPase"/>
</dbReference>
<evidence type="ECO:0000313" key="11">
    <source>
        <dbReference type="EMBL" id="CAB4855046.1"/>
    </source>
</evidence>
<reference evidence="6" key="1">
    <citation type="submission" date="2020-05" db="EMBL/GenBank/DDBJ databases">
        <authorList>
            <person name="Chiriac C."/>
            <person name="Salcher M."/>
            <person name="Ghai R."/>
            <person name="Kavagutti S V."/>
        </authorList>
    </citation>
    <scope>NUCLEOTIDE SEQUENCE</scope>
</reference>
<dbReference type="GO" id="GO:0005524">
    <property type="term" value="F:ATP binding"/>
    <property type="evidence" value="ECO:0007669"/>
    <property type="project" value="UniProtKB-KW"/>
</dbReference>
<sequence>MKPLLEATGIVKEFRGRGRSLDVLALDGVDFSIMPGEVVGIVGESGSGKSTLSRILVGIEQATKGVVRHNGEEVNTPADWRKLRFDAQYIFQDPYLSLAPHMSVGQSIGDGLEIRGEGTPADRAKRIATTLEMVGLKASDAQSYPAVFSGGQRQRISLARALVLNPKVIICDEIVSGLDVSVQAQILNLLVELHREHGVGLVFVSHDLRVVKYLCQRILVMHRGLVVESNSTEKLFSNPQHEYTQHLLSCVPAGLSPSGV</sequence>
<evidence type="ECO:0000313" key="6">
    <source>
        <dbReference type="EMBL" id="CAB4336223.1"/>
    </source>
</evidence>
<dbReference type="SUPFAM" id="SSF52540">
    <property type="entry name" value="P-loop containing nucleoside triphosphate hydrolases"/>
    <property type="match status" value="1"/>
</dbReference>
<dbReference type="Gene3D" id="3.40.50.300">
    <property type="entry name" value="P-loop containing nucleotide triphosphate hydrolases"/>
    <property type="match status" value="1"/>
</dbReference>
<evidence type="ECO:0000256" key="3">
    <source>
        <dbReference type="ARBA" id="ARBA00022741"/>
    </source>
</evidence>
<evidence type="ECO:0000313" key="14">
    <source>
        <dbReference type="EMBL" id="CAB5072590.1"/>
    </source>
</evidence>
<dbReference type="InterPro" id="IPR027417">
    <property type="entry name" value="P-loop_NTPase"/>
</dbReference>
<keyword evidence="2" id="KW-0813">Transport</keyword>
<keyword evidence="4" id="KW-0067">ATP-binding</keyword>
<evidence type="ECO:0000256" key="4">
    <source>
        <dbReference type="ARBA" id="ARBA00022840"/>
    </source>
</evidence>
<proteinExistence type="inferred from homology"/>
<dbReference type="InterPro" id="IPR050319">
    <property type="entry name" value="ABC_transp_ATP-bind"/>
</dbReference>
<evidence type="ECO:0000313" key="7">
    <source>
        <dbReference type="EMBL" id="CAB4693701.1"/>
    </source>
</evidence>
<dbReference type="CDD" id="cd03257">
    <property type="entry name" value="ABC_NikE_OppD_transporters"/>
    <property type="match status" value="1"/>
</dbReference>
<evidence type="ECO:0000313" key="8">
    <source>
        <dbReference type="EMBL" id="CAB4731965.1"/>
    </source>
</evidence>
<evidence type="ECO:0000256" key="2">
    <source>
        <dbReference type="ARBA" id="ARBA00022448"/>
    </source>
</evidence>
<dbReference type="PROSITE" id="PS00211">
    <property type="entry name" value="ABC_TRANSPORTER_1"/>
    <property type="match status" value="1"/>
</dbReference>
<dbReference type="PANTHER" id="PTHR43776:SF7">
    <property type="entry name" value="D,D-DIPEPTIDE TRANSPORT ATP-BINDING PROTEIN DDPF-RELATED"/>
    <property type="match status" value="1"/>
</dbReference>
<dbReference type="EMBL" id="CAEZXO010000004">
    <property type="protein sequence ID" value="CAB4693701.1"/>
    <property type="molecule type" value="Genomic_DNA"/>
</dbReference>
<dbReference type="GO" id="GO:0055085">
    <property type="term" value="P:transmembrane transport"/>
    <property type="evidence" value="ECO:0007669"/>
    <property type="project" value="UniProtKB-ARBA"/>
</dbReference>
<dbReference type="EMBL" id="CAESAE010000003">
    <property type="protein sequence ID" value="CAB4336223.1"/>
    <property type="molecule type" value="Genomic_DNA"/>
</dbReference>
<dbReference type="EMBL" id="CAFBNH010000001">
    <property type="protein sequence ID" value="CAB4933427.1"/>
    <property type="molecule type" value="Genomic_DNA"/>
</dbReference>
<dbReference type="PROSITE" id="PS50893">
    <property type="entry name" value="ABC_TRANSPORTER_2"/>
    <property type="match status" value="1"/>
</dbReference>
<organism evidence="6">
    <name type="scientific">freshwater metagenome</name>
    <dbReference type="NCBI Taxonomy" id="449393"/>
    <lineage>
        <taxon>unclassified sequences</taxon>
        <taxon>metagenomes</taxon>
        <taxon>ecological metagenomes</taxon>
    </lineage>
</organism>
<dbReference type="Pfam" id="PF00005">
    <property type="entry name" value="ABC_tran"/>
    <property type="match status" value="1"/>
</dbReference>
<dbReference type="GO" id="GO:0016887">
    <property type="term" value="F:ATP hydrolysis activity"/>
    <property type="evidence" value="ECO:0007669"/>
    <property type="project" value="InterPro"/>
</dbReference>
<feature type="domain" description="ABC transporter" evidence="5">
    <location>
        <begin position="5"/>
        <end position="248"/>
    </location>
</feature>
<dbReference type="EMBL" id="CAFBOC010000001">
    <property type="protein sequence ID" value="CAB4968013.1"/>
    <property type="molecule type" value="Genomic_DNA"/>
</dbReference>
<dbReference type="EMBL" id="CAFBLD010000001">
    <property type="protein sequence ID" value="CAB4855046.1"/>
    <property type="molecule type" value="Genomic_DNA"/>
</dbReference>
<evidence type="ECO:0000313" key="9">
    <source>
        <dbReference type="EMBL" id="CAB4778259.1"/>
    </source>
</evidence>
<dbReference type="AlphaFoldDB" id="A0A6J5Z9H4"/>
<dbReference type="EMBL" id="CAFBQX010000003">
    <property type="protein sequence ID" value="CAB5072590.1"/>
    <property type="molecule type" value="Genomic_DNA"/>
</dbReference>
<name>A0A6J5Z9H4_9ZZZZ</name>
<gene>
    <name evidence="7" type="ORF">UFOPK2510_00866</name>
    <name evidence="8" type="ORF">UFOPK2718_01308</name>
    <name evidence="9" type="ORF">UFOPK2936_00686</name>
    <name evidence="10" type="ORF">UFOPK3174_00708</name>
    <name evidence="11" type="ORF">UFOPK3328_00017</name>
    <name evidence="12" type="ORF">UFOPK3779_00017</name>
    <name evidence="13" type="ORF">UFOPK3913_00043</name>
    <name evidence="6" type="ORF">UFOPK4107_00622</name>
    <name evidence="14" type="ORF">UFOPK4403_00810</name>
</gene>
<evidence type="ECO:0000313" key="13">
    <source>
        <dbReference type="EMBL" id="CAB4968013.1"/>
    </source>
</evidence>
<dbReference type="EMBL" id="CAEZYM010000014">
    <property type="protein sequence ID" value="CAB4731965.1"/>
    <property type="molecule type" value="Genomic_DNA"/>
</dbReference>
<evidence type="ECO:0000313" key="12">
    <source>
        <dbReference type="EMBL" id="CAB4933427.1"/>
    </source>
</evidence>
<dbReference type="EMBL" id="CAEZZW010000003">
    <property type="protein sequence ID" value="CAB4778259.1"/>
    <property type="molecule type" value="Genomic_DNA"/>
</dbReference>
<dbReference type="InterPro" id="IPR003439">
    <property type="entry name" value="ABC_transporter-like_ATP-bd"/>
</dbReference>
<dbReference type="SMART" id="SM00382">
    <property type="entry name" value="AAA"/>
    <property type="match status" value="1"/>
</dbReference>
<evidence type="ECO:0000313" key="10">
    <source>
        <dbReference type="EMBL" id="CAB4827327.1"/>
    </source>
</evidence>
<evidence type="ECO:0000256" key="1">
    <source>
        <dbReference type="ARBA" id="ARBA00005417"/>
    </source>
</evidence>
<keyword evidence="3" id="KW-0547">Nucleotide-binding</keyword>